<feature type="compositionally biased region" description="Low complexity" evidence="1">
    <location>
        <begin position="129"/>
        <end position="138"/>
    </location>
</feature>
<dbReference type="Proteomes" id="UP000444721">
    <property type="component" value="Unassembled WGS sequence"/>
</dbReference>
<feature type="compositionally biased region" description="Polar residues" evidence="1">
    <location>
        <begin position="278"/>
        <end position="290"/>
    </location>
</feature>
<dbReference type="VEuPathDB" id="AmoebaDB:NF0107880"/>
<accession>A0A6A5C375</accession>
<evidence type="ECO:0000313" key="2">
    <source>
        <dbReference type="EMBL" id="KAF0984853.1"/>
    </source>
</evidence>
<dbReference type="RefSeq" id="XP_044569566.1">
    <property type="nucleotide sequence ID" value="XM_044711274.1"/>
</dbReference>
<feature type="region of interest" description="Disordered" evidence="1">
    <location>
        <begin position="362"/>
        <end position="384"/>
    </location>
</feature>
<dbReference type="VEuPathDB" id="AmoebaDB:FDP41_000752"/>
<organism evidence="2 3">
    <name type="scientific">Naegleria fowleri</name>
    <name type="common">Brain eating amoeba</name>
    <dbReference type="NCBI Taxonomy" id="5763"/>
    <lineage>
        <taxon>Eukaryota</taxon>
        <taxon>Discoba</taxon>
        <taxon>Heterolobosea</taxon>
        <taxon>Tetramitia</taxon>
        <taxon>Eutetramitia</taxon>
        <taxon>Vahlkampfiidae</taxon>
        <taxon>Naegleria</taxon>
    </lineage>
</organism>
<name>A0A6A5C375_NAEFO</name>
<protein>
    <recommendedName>
        <fullName evidence="4">SAM domain-containing protein</fullName>
    </recommendedName>
</protein>
<dbReference type="AlphaFoldDB" id="A0A6A5C375"/>
<dbReference type="EMBL" id="VFQX01000002">
    <property type="protein sequence ID" value="KAF0984853.1"/>
    <property type="molecule type" value="Genomic_DNA"/>
</dbReference>
<dbReference type="GeneID" id="68107970"/>
<feature type="compositionally biased region" description="Basic and acidic residues" evidence="1">
    <location>
        <begin position="265"/>
        <end position="274"/>
    </location>
</feature>
<feature type="region of interest" description="Disordered" evidence="1">
    <location>
        <begin position="15"/>
        <end position="45"/>
    </location>
</feature>
<feature type="compositionally biased region" description="Basic and acidic residues" evidence="1">
    <location>
        <begin position="364"/>
        <end position="373"/>
    </location>
</feature>
<feature type="region of interest" description="Disordered" evidence="1">
    <location>
        <begin position="252"/>
        <end position="291"/>
    </location>
</feature>
<feature type="region of interest" description="Disordered" evidence="1">
    <location>
        <begin position="129"/>
        <end position="148"/>
    </location>
</feature>
<evidence type="ECO:0000313" key="3">
    <source>
        <dbReference type="Proteomes" id="UP000444721"/>
    </source>
</evidence>
<gene>
    <name evidence="2" type="ORF">FDP41_000752</name>
</gene>
<dbReference type="VEuPathDB" id="AmoebaDB:NfTy_031650"/>
<dbReference type="OrthoDB" id="10603618at2759"/>
<dbReference type="OMA" id="EMDEISW"/>
<evidence type="ECO:0008006" key="4">
    <source>
        <dbReference type="Google" id="ProtNLM"/>
    </source>
</evidence>
<comment type="caution">
    <text evidence="2">The sequence shown here is derived from an EMBL/GenBank/DDBJ whole genome shotgun (WGS) entry which is preliminary data.</text>
</comment>
<dbReference type="Gene3D" id="1.10.150.50">
    <property type="entry name" value="Transcription Factor, Ets-1"/>
    <property type="match status" value="1"/>
</dbReference>
<feature type="compositionally biased region" description="Acidic residues" evidence="1">
    <location>
        <begin position="16"/>
        <end position="34"/>
    </location>
</feature>
<keyword evidence="3" id="KW-1185">Reference proteome</keyword>
<feature type="compositionally biased region" description="Basic and acidic residues" evidence="1">
    <location>
        <begin position="35"/>
        <end position="45"/>
    </location>
</feature>
<evidence type="ECO:0000256" key="1">
    <source>
        <dbReference type="SAM" id="MobiDB-lite"/>
    </source>
</evidence>
<dbReference type="InterPro" id="IPR013761">
    <property type="entry name" value="SAM/pointed_sf"/>
</dbReference>
<sequence>MSKRNRSSFMRVDPFFVDDDSSDEDYIPSDEEYQSSDHSEGKINPHLSKREYIQLPPHLTGVIREKDLNKIHFELLTSQNDLEEMEEMDEISWKKERSIFLTQQQHVIHDEGPVLERIFVSHISDFTDPTTTHSSSSSLNVKQENEETAPKNQVRLGILCRNNSKVDVILKFFIDGKELKEMETVVQKGEVVNLHGYDDLRKKMRQRLLLNKYVHNPERTQNVTNQASSSTQTENGYGVIKIEVYKATSIRKYHDDSDEEEEEKECDKEKEIDKSSSNSTPLQTLSNTAQKRCGMQVTIQSSKIQPHKKTSKRGKQSQTETIFFKENLLFQSLYKYRNYLGFLVELNDYNIDLKKLSNTAQRRTLKEEDHSSDYSDEEDHDGIATNSAPTIVKKEEDLIVDLTEEEPPKAIETIPLESDSEENVMTPKMTTQNSIAECTYIFTETTQDVTRKTVDELRTFIKLNDEELYNNIRNILSEKEISGSRFMSLSSADFYQMKLDMKDQIKILQITNRIHQNSSCLNSD</sequence>
<reference evidence="2 3" key="1">
    <citation type="journal article" date="2019" name="Sci. Rep.">
        <title>Nanopore sequencing improves the draft genome of the human pathogenic amoeba Naegleria fowleri.</title>
        <authorList>
            <person name="Liechti N."/>
            <person name="Schurch N."/>
            <person name="Bruggmann R."/>
            <person name="Wittwer M."/>
        </authorList>
    </citation>
    <scope>NUCLEOTIDE SEQUENCE [LARGE SCALE GENOMIC DNA]</scope>
    <source>
        <strain evidence="2 3">ATCC 30894</strain>
    </source>
</reference>
<proteinExistence type="predicted"/>